<name>A0A2J8Q1X9_PANTR</name>
<feature type="non-terminal residue" evidence="5">
    <location>
        <position position="161"/>
    </location>
</feature>
<protein>
    <submittedName>
        <fullName evidence="5">BAZ2A isoform 7</fullName>
    </submittedName>
</protein>
<dbReference type="EMBL" id="NBAG03000092">
    <property type="protein sequence ID" value="PNI90230.1"/>
    <property type="molecule type" value="Genomic_DNA"/>
</dbReference>
<gene>
    <name evidence="5" type="ORF">CK820_G0046630</name>
</gene>
<evidence type="ECO:0000313" key="6">
    <source>
        <dbReference type="Proteomes" id="UP000236370"/>
    </source>
</evidence>
<dbReference type="AlphaFoldDB" id="A0A2J8Q1X9"/>
<evidence type="ECO:0000256" key="3">
    <source>
        <dbReference type="SAM" id="MobiDB-lite"/>
    </source>
</evidence>
<evidence type="ECO:0000256" key="2">
    <source>
        <dbReference type="ARBA" id="ARBA00023242"/>
    </source>
</evidence>
<accession>A0A2J8Q1X9</accession>
<sequence>NAAPTPPPAVSEDQPTPSPQQLASSKPMNRPSAANPCSPVQFSSTPLAGLAPKRRAGDPGEMPQSPTGLGQPKRRGRPPKMCSGWWWIRDPETLDAMLKALHPRGIREKALHKHLNKHRDFLQEVCLRPSADPIFEPRQLPAFQEGIMSWSPKEKTYETDL</sequence>
<evidence type="ECO:0000313" key="5">
    <source>
        <dbReference type="EMBL" id="PNI90230.1"/>
    </source>
</evidence>
<reference evidence="5 6" key="1">
    <citation type="submission" date="2017-12" db="EMBL/GenBank/DDBJ databases">
        <title>High-resolution comparative analysis of great ape genomes.</title>
        <authorList>
            <person name="Pollen A."/>
            <person name="Hastie A."/>
            <person name="Hormozdiari F."/>
            <person name="Dougherty M."/>
            <person name="Liu R."/>
            <person name="Chaisson M."/>
            <person name="Hoppe E."/>
            <person name="Hill C."/>
            <person name="Pang A."/>
            <person name="Hillier L."/>
            <person name="Baker C."/>
            <person name="Armstrong J."/>
            <person name="Shendure J."/>
            <person name="Paten B."/>
            <person name="Wilson R."/>
            <person name="Chao H."/>
            <person name="Schneider V."/>
            <person name="Ventura M."/>
            <person name="Kronenberg Z."/>
            <person name="Murali S."/>
            <person name="Gordon D."/>
            <person name="Cantsilieris S."/>
            <person name="Munson K."/>
            <person name="Nelson B."/>
            <person name="Raja A."/>
            <person name="Underwood J."/>
            <person name="Diekhans M."/>
            <person name="Fiddes I."/>
            <person name="Haussler D."/>
            <person name="Eichler E."/>
        </authorList>
    </citation>
    <scope>NUCLEOTIDE SEQUENCE [LARGE SCALE GENOMIC DNA]</scope>
    <source>
        <strain evidence="5">Yerkes chimp pedigree #C0471</strain>
    </source>
</reference>
<feature type="non-terminal residue" evidence="5">
    <location>
        <position position="1"/>
    </location>
</feature>
<comment type="caution">
    <text evidence="5">The sequence shown here is derived from an EMBL/GenBank/DDBJ whole genome shotgun (WGS) entry which is preliminary data.</text>
</comment>
<proteinExistence type="predicted"/>
<dbReference type="Proteomes" id="UP000236370">
    <property type="component" value="Unassembled WGS sequence"/>
</dbReference>
<feature type="compositionally biased region" description="Polar residues" evidence="3">
    <location>
        <begin position="13"/>
        <end position="27"/>
    </location>
</feature>
<feature type="domain" description="WHIM2" evidence="4">
    <location>
        <begin position="84"/>
        <end position="118"/>
    </location>
</feature>
<comment type="subcellular location">
    <subcellularLocation>
        <location evidence="1">Nucleus</location>
    </subcellularLocation>
</comment>
<organism evidence="5 6">
    <name type="scientific">Pan troglodytes</name>
    <name type="common">Chimpanzee</name>
    <dbReference type="NCBI Taxonomy" id="9598"/>
    <lineage>
        <taxon>Eukaryota</taxon>
        <taxon>Metazoa</taxon>
        <taxon>Chordata</taxon>
        <taxon>Craniata</taxon>
        <taxon>Vertebrata</taxon>
        <taxon>Euteleostomi</taxon>
        <taxon>Mammalia</taxon>
        <taxon>Eutheria</taxon>
        <taxon>Euarchontoglires</taxon>
        <taxon>Primates</taxon>
        <taxon>Haplorrhini</taxon>
        <taxon>Catarrhini</taxon>
        <taxon>Hominidae</taxon>
        <taxon>Pan</taxon>
    </lineage>
</organism>
<evidence type="ECO:0000256" key="1">
    <source>
        <dbReference type="ARBA" id="ARBA00004123"/>
    </source>
</evidence>
<dbReference type="PANTHER" id="PTHR45915">
    <property type="entry name" value="TRANSCRIPTION INTERMEDIARY FACTOR"/>
    <property type="match status" value="1"/>
</dbReference>
<dbReference type="PANTHER" id="PTHR45915:SF5">
    <property type="entry name" value="BROMODOMAIN ADJACENT TO ZINC FINGER DOMAIN PROTEIN 2A"/>
    <property type="match status" value="1"/>
</dbReference>
<dbReference type="InterPro" id="IPR028941">
    <property type="entry name" value="WHIM2_dom"/>
</dbReference>
<dbReference type="Pfam" id="PF15613">
    <property type="entry name" value="WSD"/>
    <property type="match status" value="1"/>
</dbReference>
<dbReference type="GO" id="GO:0005634">
    <property type="term" value="C:nucleus"/>
    <property type="evidence" value="ECO:0007669"/>
    <property type="project" value="UniProtKB-SubCell"/>
</dbReference>
<keyword evidence="2" id="KW-0539">Nucleus</keyword>
<evidence type="ECO:0000259" key="4">
    <source>
        <dbReference type="Pfam" id="PF15613"/>
    </source>
</evidence>
<feature type="region of interest" description="Disordered" evidence="3">
    <location>
        <begin position="1"/>
        <end position="80"/>
    </location>
</feature>